<evidence type="ECO:0000256" key="1">
    <source>
        <dbReference type="SAM" id="MobiDB-lite"/>
    </source>
</evidence>
<dbReference type="AlphaFoldDB" id="A0A6A3ZGD3"/>
<accession>A0A6A3ZGD3</accession>
<name>A0A6A3ZGD3_9STRA</name>
<evidence type="ECO:0000313" key="3">
    <source>
        <dbReference type="Proteomes" id="UP000440367"/>
    </source>
</evidence>
<comment type="caution">
    <text evidence="2">The sequence shown here is derived from an EMBL/GenBank/DDBJ whole genome shotgun (WGS) entry which is preliminary data.</text>
</comment>
<feature type="compositionally biased region" description="Low complexity" evidence="1">
    <location>
        <begin position="78"/>
        <end position="88"/>
    </location>
</feature>
<feature type="region of interest" description="Disordered" evidence="1">
    <location>
        <begin position="51"/>
        <end position="88"/>
    </location>
</feature>
<dbReference type="Proteomes" id="UP000440367">
    <property type="component" value="Unassembled WGS sequence"/>
</dbReference>
<sequence>MRNVLAENTGSTGLDVIDEVAKTLIEDTGLAAQALSGPETILPHLLRQAISTGPPLARPSPGPPRSDLQRPSRRRAAPPRSRGPVSSPAALEFVRDLESVYRHVAAEKLKPWQQAYPWEGEHLFYDPEEYPDIYLAHWRFWHVFREVFFEWA</sequence>
<organism evidence="2 3">
    <name type="scientific">Phytophthora fragariae</name>
    <dbReference type="NCBI Taxonomy" id="53985"/>
    <lineage>
        <taxon>Eukaryota</taxon>
        <taxon>Sar</taxon>
        <taxon>Stramenopiles</taxon>
        <taxon>Oomycota</taxon>
        <taxon>Peronosporomycetes</taxon>
        <taxon>Peronosporales</taxon>
        <taxon>Peronosporaceae</taxon>
        <taxon>Phytophthora</taxon>
    </lineage>
</organism>
<protein>
    <submittedName>
        <fullName evidence="2">Uncharacterized protein</fullName>
    </submittedName>
</protein>
<evidence type="ECO:0000313" key="2">
    <source>
        <dbReference type="EMBL" id="KAE9236280.1"/>
    </source>
</evidence>
<reference evidence="2 3" key="1">
    <citation type="submission" date="2018-08" db="EMBL/GenBank/DDBJ databases">
        <title>Genomic investigation of the strawberry pathogen Phytophthora fragariae indicates pathogenicity is determined by transcriptional variation in three key races.</title>
        <authorList>
            <person name="Adams T.M."/>
            <person name="Armitage A.D."/>
            <person name="Sobczyk M.K."/>
            <person name="Bates H.J."/>
            <person name="Dunwell J.M."/>
            <person name="Nellist C.F."/>
            <person name="Harrison R.J."/>
        </authorList>
    </citation>
    <scope>NUCLEOTIDE SEQUENCE [LARGE SCALE GENOMIC DNA]</scope>
    <source>
        <strain evidence="2 3">BC-1</strain>
    </source>
</reference>
<dbReference type="EMBL" id="QXGD01000512">
    <property type="protein sequence ID" value="KAE9236280.1"/>
    <property type="molecule type" value="Genomic_DNA"/>
</dbReference>
<gene>
    <name evidence="2" type="ORF">PF002_g11281</name>
</gene>
<proteinExistence type="predicted"/>